<dbReference type="EMBL" id="AMZN01000003">
    <property type="protein sequence ID" value="ELR73688.1"/>
    <property type="molecule type" value="Genomic_DNA"/>
</dbReference>
<dbReference type="PROSITE" id="PS51257">
    <property type="entry name" value="PROKAR_LIPOPROTEIN"/>
    <property type="match status" value="1"/>
</dbReference>
<proteinExistence type="predicted"/>
<sequence length="296" mass="32592">MKTNKNKFLGHSGWLFILSVAIFSSCAQEEDLMSTDHQGDEVVSIIESNIEESGQSQDPDELLAKMKALSDELYLVSTGKKSSGNTDASIQEFSVPPPYYSSNEGSVYKNWNYSGNTSTTSSLNFGNRAPEHTTQWVSVNLSDMIRVTDVGANAPNNVGHGRVTYRLSGVGQSVTLHYQINPPSNGNPRSVTVTASSSASFLRNNVAPSPILIGYGGGPIQLTIHANEFGWLWLRLEKDGLVKFDQHYLFDYSPTLDSRNGGSVQLSGYDRIGYYIPYTVFSAYHSYSGYCGWFKE</sequence>
<dbReference type="Proteomes" id="UP000011135">
    <property type="component" value="Unassembled WGS sequence"/>
</dbReference>
<feature type="chain" id="PRO_5003994174" description="Lipoprotein" evidence="1">
    <location>
        <begin position="28"/>
        <end position="296"/>
    </location>
</feature>
<comment type="caution">
    <text evidence="2">The sequence shown here is derived from an EMBL/GenBank/DDBJ whole genome shotgun (WGS) entry which is preliminary data.</text>
</comment>
<evidence type="ECO:0000313" key="3">
    <source>
        <dbReference type="Proteomes" id="UP000011135"/>
    </source>
</evidence>
<dbReference type="OrthoDB" id="9951272at2"/>
<keyword evidence="1" id="KW-0732">Signal</keyword>
<evidence type="ECO:0008006" key="4">
    <source>
        <dbReference type="Google" id="ProtNLM"/>
    </source>
</evidence>
<accession>L8JZW4</accession>
<organism evidence="2 3">
    <name type="scientific">Fulvivirga imtechensis AK7</name>
    <dbReference type="NCBI Taxonomy" id="1237149"/>
    <lineage>
        <taxon>Bacteria</taxon>
        <taxon>Pseudomonadati</taxon>
        <taxon>Bacteroidota</taxon>
        <taxon>Cytophagia</taxon>
        <taxon>Cytophagales</taxon>
        <taxon>Fulvivirgaceae</taxon>
        <taxon>Fulvivirga</taxon>
    </lineage>
</organism>
<feature type="signal peptide" evidence="1">
    <location>
        <begin position="1"/>
        <end position="27"/>
    </location>
</feature>
<dbReference type="AlphaFoldDB" id="L8JZW4"/>
<protein>
    <recommendedName>
        <fullName evidence="4">Lipoprotein</fullName>
    </recommendedName>
</protein>
<evidence type="ECO:0000313" key="2">
    <source>
        <dbReference type="EMBL" id="ELR73688.1"/>
    </source>
</evidence>
<dbReference type="RefSeq" id="WP_009577711.1">
    <property type="nucleotide sequence ID" value="NZ_AMZN01000003.1"/>
</dbReference>
<gene>
    <name evidence="2" type="ORF">C900_02092</name>
</gene>
<name>L8JZW4_9BACT</name>
<keyword evidence="3" id="KW-1185">Reference proteome</keyword>
<reference evidence="2 3" key="1">
    <citation type="submission" date="2012-12" db="EMBL/GenBank/DDBJ databases">
        <title>Genome assembly of Fulvivirga imtechensis AK7.</title>
        <authorList>
            <person name="Nupur N."/>
            <person name="Khatri I."/>
            <person name="Kumar R."/>
            <person name="Subramanian S."/>
            <person name="Pinnaka A."/>
        </authorList>
    </citation>
    <scope>NUCLEOTIDE SEQUENCE [LARGE SCALE GENOMIC DNA]</scope>
    <source>
        <strain evidence="2 3">AK7</strain>
    </source>
</reference>
<evidence type="ECO:0000256" key="1">
    <source>
        <dbReference type="SAM" id="SignalP"/>
    </source>
</evidence>